<dbReference type="PATRIC" id="fig|301375.6.peg.1586"/>
<evidence type="ECO:0000256" key="1">
    <source>
        <dbReference type="ARBA" id="ARBA00022472"/>
    </source>
</evidence>
<dbReference type="SUPFAM" id="SSF54814">
    <property type="entry name" value="Prokaryotic type KH domain (KH-domain type II)"/>
    <property type="match status" value="2"/>
</dbReference>
<dbReference type="Gene3D" id="3.30.300.20">
    <property type="match status" value="2"/>
</dbReference>
<accession>A0A101IKH4</accession>
<proteinExistence type="inferred from homology"/>
<evidence type="ECO:0000256" key="4">
    <source>
        <dbReference type="ARBA" id="ARBA00023015"/>
    </source>
</evidence>
<comment type="subcellular location">
    <subcellularLocation>
        <location evidence="6">Cytoplasm</location>
    </subcellularLocation>
</comment>
<evidence type="ECO:0000256" key="2">
    <source>
        <dbReference type="ARBA" id="ARBA00022490"/>
    </source>
</evidence>
<dbReference type="InterPro" id="IPR004087">
    <property type="entry name" value="KH_dom"/>
</dbReference>
<dbReference type="PANTHER" id="PTHR22648">
    <property type="entry name" value="TRANSCRIPTION TERMINATION FACTOR NUSA"/>
    <property type="match status" value="1"/>
</dbReference>
<protein>
    <recommendedName>
        <fullName evidence="6">Probable transcription termination protein NusA</fullName>
    </recommendedName>
</protein>
<dbReference type="AlphaFoldDB" id="A0A101IKH4"/>
<dbReference type="EMBL" id="LGHB01000006">
    <property type="protein sequence ID" value="KUK96901.1"/>
    <property type="molecule type" value="Genomic_DNA"/>
</dbReference>
<evidence type="ECO:0000256" key="7">
    <source>
        <dbReference type="PROSITE-ProRule" id="PRU00117"/>
    </source>
</evidence>
<dbReference type="CDD" id="cd22531">
    <property type="entry name" value="KH-II_NusA_arch_rpt2"/>
    <property type="match status" value="1"/>
</dbReference>
<keyword evidence="5 6" id="KW-0804">Transcription</keyword>
<dbReference type="Proteomes" id="UP000053961">
    <property type="component" value="Unassembled WGS sequence"/>
</dbReference>
<reference evidence="10" key="1">
    <citation type="journal article" date="2015" name="MBio">
        <title>Genome-resolved metagenomic analysis reveals roles for candidate phyla and other microbial community members in biogeochemical transformations in oil reservoirs.</title>
        <authorList>
            <person name="Hu P."/>
            <person name="Tom L."/>
            <person name="Singh A."/>
            <person name="Thomas B.C."/>
            <person name="Baker B.J."/>
            <person name="Piceno Y.M."/>
            <person name="Andersen G.L."/>
            <person name="Banfield J.F."/>
        </authorList>
    </citation>
    <scope>NUCLEOTIDE SEQUENCE [LARGE SCALE GENOMIC DNA]</scope>
    <source>
        <strain evidence="10">56_747</strain>
    </source>
</reference>
<dbReference type="InterPro" id="IPR010212">
    <property type="entry name" value="NusA_arc"/>
</dbReference>
<comment type="caution">
    <text evidence="10">The sequence shown here is derived from an EMBL/GenBank/DDBJ whole genome shotgun (WGS) entry which is preliminary data.</text>
</comment>
<keyword evidence="3 7" id="KW-0694">RNA-binding</keyword>
<gene>
    <name evidence="6" type="primary">nusA</name>
    <name evidence="9" type="ORF">XD72_0302</name>
    <name evidence="10" type="ORF">XE07_0673</name>
</gene>
<dbReference type="GO" id="GO:0006353">
    <property type="term" value="P:DNA-templated transcription termination"/>
    <property type="evidence" value="ECO:0007669"/>
    <property type="project" value="UniProtKB-UniRule"/>
</dbReference>
<name>A0A101IKH4_9EURY</name>
<dbReference type="PROSITE" id="PS50084">
    <property type="entry name" value="KH_TYPE_1"/>
    <property type="match status" value="1"/>
</dbReference>
<dbReference type="SMART" id="SM00322">
    <property type="entry name" value="KH"/>
    <property type="match status" value="1"/>
</dbReference>
<dbReference type="CDD" id="cd22530">
    <property type="entry name" value="KH-II_NusA_arch_rpt1"/>
    <property type="match status" value="1"/>
</dbReference>
<dbReference type="Pfam" id="PF26594">
    <property type="entry name" value="KH_NusA_2nd"/>
    <property type="match status" value="1"/>
</dbReference>
<evidence type="ECO:0000313" key="11">
    <source>
        <dbReference type="Proteomes" id="UP000053961"/>
    </source>
</evidence>
<dbReference type="Pfam" id="PF07650">
    <property type="entry name" value="KH_2"/>
    <property type="match status" value="1"/>
</dbReference>
<sequence>MRMSEFKLTTEGIRYIALFESLTGGVARDCIIDDENDRIIFVIKKGDMGAAIGRKGSNINRVKKSIGKQIEIVEHSDDVKEFLENVFQPASIKNVTIVTKNNKRLAYVEVANRDKGIAIGRDGRNILKAKMLSSRHHGVDDIIIQ</sequence>
<feature type="domain" description="K Homology" evidence="8">
    <location>
        <begin position="35"/>
        <end position="115"/>
    </location>
</feature>
<dbReference type="NCBIfam" id="TIGR01952">
    <property type="entry name" value="nusA_arch"/>
    <property type="match status" value="1"/>
</dbReference>
<dbReference type="PANTHER" id="PTHR22648:SF0">
    <property type="entry name" value="TRANSCRIPTION TERMINATION_ANTITERMINATION PROTEIN NUSA"/>
    <property type="match status" value="1"/>
</dbReference>
<keyword evidence="2 6" id="KW-0963">Cytoplasm</keyword>
<evidence type="ECO:0000313" key="12">
    <source>
        <dbReference type="Proteomes" id="UP000057043"/>
    </source>
</evidence>
<evidence type="ECO:0000256" key="6">
    <source>
        <dbReference type="HAMAP-Rule" id="MF_00945"/>
    </source>
</evidence>
<dbReference type="InterPro" id="IPR004044">
    <property type="entry name" value="KH_dom_type_2"/>
</dbReference>
<dbReference type="EMBL" id="LGFT01000005">
    <property type="protein sequence ID" value="KUK45274.1"/>
    <property type="molecule type" value="Genomic_DNA"/>
</dbReference>
<dbReference type="HAMAP" id="MF_00945_A">
    <property type="entry name" value="NusA_A"/>
    <property type="match status" value="1"/>
</dbReference>
<comment type="function">
    <text evidence="6">Participates in transcription termination.</text>
</comment>
<organism evidence="10 11">
    <name type="scientific">Methanothrix harundinacea</name>
    <dbReference type="NCBI Taxonomy" id="301375"/>
    <lineage>
        <taxon>Archaea</taxon>
        <taxon>Methanobacteriati</taxon>
        <taxon>Methanobacteriota</taxon>
        <taxon>Stenosarchaea group</taxon>
        <taxon>Methanomicrobia</taxon>
        <taxon>Methanotrichales</taxon>
        <taxon>Methanotrichaceae</taxon>
        <taxon>Methanothrix</taxon>
    </lineage>
</organism>
<keyword evidence="1 6" id="KW-0806">Transcription termination</keyword>
<evidence type="ECO:0000259" key="8">
    <source>
        <dbReference type="SMART" id="SM00322"/>
    </source>
</evidence>
<dbReference type="InterPro" id="IPR009019">
    <property type="entry name" value="KH_sf_prok-type"/>
</dbReference>
<dbReference type="GO" id="GO:0031564">
    <property type="term" value="P:transcription antitermination"/>
    <property type="evidence" value="ECO:0007669"/>
    <property type="project" value="InterPro"/>
</dbReference>
<evidence type="ECO:0000313" key="9">
    <source>
        <dbReference type="EMBL" id="KUK45274.1"/>
    </source>
</evidence>
<dbReference type="InterPro" id="IPR058582">
    <property type="entry name" value="KH_NusA_2nd"/>
</dbReference>
<dbReference type="Proteomes" id="UP000057043">
    <property type="component" value="Unassembled WGS sequence"/>
</dbReference>
<dbReference type="GO" id="GO:0005829">
    <property type="term" value="C:cytosol"/>
    <property type="evidence" value="ECO:0007669"/>
    <property type="project" value="TreeGrafter"/>
</dbReference>
<dbReference type="InterPro" id="IPR030842">
    <property type="entry name" value="TF_NusA_bacterial"/>
</dbReference>
<comment type="similarity">
    <text evidence="6">Belongs to the NusA family.</text>
</comment>
<dbReference type="InterPro" id="IPR015946">
    <property type="entry name" value="KH_dom-like_a/b"/>
</dbReference>
<dbReference type="FunFam" id="3.30.300.20:FF:000024">
    <property type="entry name" value="Probable transcription termination protein NusA"/>
    <property type="match status" value="1"/>
</dbReference>
<dbReference type="GO" id="GO:0003723">
    <property type="term" value="F:RNA binding"/>
    <property type="evidence" value="ECO:0007669"/>
    <property type="project" value="UniProtKB-UniRule"/>
</dbReference>
<evidence type="ECO:0000256" key="3">
    <source>
        <dbReference type="ARBA" id="ARBA00022884"/>
    </source>
</evidence>
<evidence type="ECO:0000313" key="10">
    <source>
        <dbReference type="EMBL" id="KUK96901.1"/>
    </source>
</evidence>
<evidence type="ECO:0000256" key="5">
    <source>
        <dbReference type="ARBA" id="ARBA00023163"/>
    </source>
</evidence>
<keyword evidence="4 6" id="KW-0805">Transcription regulation</keyword>
<reference evidence="11 12" key="2">
    <citation type="journal article" date="2015" name="MBio">
        <title>Genome-Resolved Metagenomic Analysis Reveals Roles for Candidate Phyla and Other Microbial Community Members in Biogeochemical Transformations in Oil Reservoirs.</title>
        <authorList>
            <person name="Hu P."/>
            <person name="Tom L."/>
            <person name="Singh A."/>
            <person name="Thomas B.C."/>
            <person name="Baker B.J."/>
            <person name="Piceno Y.M."/>
            <person name="Andersen G.L."/>
            <person name="Banfield J.F."/>
        </authorList>
    </citation>
    <scope>NUCLEOTIDE SEQUENCE [LARGE SCALE GENOMIC DNA]</scope>
    <source>
        <strain evidence="9">57_489</strain>
    </source>
</reference>